<evidence type="ECO:0000256" key="1">
    <source>
        <dbReference type="SAM" id="MobiDB-lite"/>
    </source>
</evidence>
<feature type="region of interest" description="Disordered" evidence="1">
    <location>
        <begin position="62"/>
        <end position="99"/>
    </location>
</feature>
<sequence length="99" mass="10901">MKPLCQSLPHADTFDARIECIPNFSFYYFKSTVGIIVRQTVPSCAQIGYKWSFASKPSSAKEILQKARAHNRDEESLTNSRSASGSGSGGHVQAHSFCM</sequence>
<protein>
    <submittedName>
        <fullName evidence="2">Uncharacterized protein</fullName>
    </submittedName>
</protein>
<accession>A0A6A4HG17</accession>
<dbReference type="EMBL" id="ML769497">
    <property type="protein sequence ID" value="KAE9397419.1"/>
    <property type="molecule type" value="Genomic_DNA"/>
</dbReference>
<dbReference type="AlphaFoldDB" id="A0A6A4HG17"/>
<dbReference type="Proteomes" id="UP000799118">
    <property type="component" value="Unassembled WGS sequence"/>
</dbReference>
<reference evidence="2" key="1">
    <citation type="journal article" date="2019" name="Environ. Microbiol.">
        <title>Fungal ecological strategies reflected in gene transcription - a case study of two litter decomposers.</title>
        <authorList>
            <person name="Barbi F."/>
            <person name="Kohler A."/>
            <person name="Barry K."/>
            <person name="Baskaran P."/>
            <person name="Daum C."/>
            <person name="Fauchery L."/>
            <person name="Ihrmark K."/>
            <person name="Kuo A."/>
            <person name="LaButti K."/>
            <person name="Lipzen A."/>
            <person name="Morin E."/>
            <person name="Grigoriev I.V."/>
            <person name="Henrissat B."/>
            <person name="Lindahl B."/>
            <person name="Martin F."/>
        </authorList>
    </citation>
    <scope>NUCLEOTIDE SEQUENCE</scope>
    <source>
        <strain evidence="2">JB14</strain>
    </source>
</reference>
<gene>
    <name evidence="2" type="ORF">BT96DRAFT_72115</name>
</gene>
<keyword evidence="3" id="KW-1185">Reference proteome</keyword>
<organism evidence="2 3">
    <name type="scientific">Gymnopus androsaceus JB14</name>
    <dbReference type="NCBI Taxonomy" id="1447944"/>
    <lineage>
        <taxon>Eukaryota</taxon>
        <taxon>Fungi</taxon>
        <taxon>Dikarya</taxon>
        <taxon>Basidiomycota</taxon>
        <taxon>Agaricomycotina</taxon>
        <taxon>Agaricomycetes</taxon>
        <taxon>Agaricomycetidae</taxon>
        <taxon>Agaricales</taxon>
        <taxon>Marasmiineae</taxon>
        <taxon>Omphalotaceae</taxon>
        <taxon>Gymnopus</taxon>
    </lineage>
</organism>
<dbReference type="OrthoDB" id="2139939at2759"/>
<evidence type="ECO:0000313" key="3">
    <source>
        <dbReference type="Proteomes" id="UP000799118"/>
    </source>
</evidence>
<name>A0A6A4HG17_9AGAR</name>
<evidence type="ECO:0000313" key="2">
    <source>
        <dbReference type="EMBL" id="KAE9397419.1"/>
    </source>
</evidence>
<proteinExistence type="predicted"/>